<evidence type="ECO:0000259" key="1">
    <source>
        <dbReference type="PROSITE" id="PS50879"/>
    </source>
</evidence>
<dbReference type="EMBL" id="PGOL01003458">
    <property type="protein sequence ID" value="PKI41024.1"/>
    <property type="molecule type" value="Genomic_DNA"/>
</dbReference>
<accession>A0A2I0IAK0</accession>
<dbReference type="Pfam" id="PF13456">
    <property type="entry name" value="RVT_3"/>
    <property type="match status" value="1"/>
</dbReference>
<dbReference type="InterPro" id="IPR012337">
    <property type="entry name" value="RNaseH-like_sf"/>
</dbReference>
<dbReference type="CDD" id="cd06222">
    <property type="entry name" value="RNase_H_like"/>
    <property type="match status" value="1"/>
</dbReference>
<dbReference type="GO" id="GO:0004523">
    <property type="term" value="F:RNA-DNA hybrid ribonuclease activity"/>
    <property type="evidence" value="ECO:0007669"/>
    <property type="project" value="InterPro"/>
</dbReference>
<gene>
    <name evidence="2" type="ORF">CRG98_038552</name>
</gene>
<dbReference type="InterPro" id="IPR036397">
    <property type="entry name" value="RNaseH_sf"/>
</dbReference>
<evidence type="ECO:0000313" key="2">
    <source>
        <dbReference type="EMBL" id="PKI41024.1"/>
    </source>
</evidence>
<name>A0A2I0IAK0_PUNGR</name>
<dbReference type="Proteomes" id="UP000233551">
    <property type="component" value="Unassembled WGS sequence"/>
</dbReference>
<proteinExistence type="predicted"/>
<reference evidence="2 3" key="1">
    <citation type="submission" date="2017-11" db="EMBL/GenBank/DDBJ databases">
        <title>De-novo sequencing of pomegranate (Punica granatum L.) genome.</title>
        <authorList>
            <person name="Akparov Z."/>
            <person name="Amiraslanov A."/>
            <person name="Hajiyeva S."/>
            <person name="Abbasov M."/>
            <person name="Kaur K."/>
            <person name="Hamwieh A."/>
            <person name="Solovyev V."/>
            <person name="Salamov A."/>
            <person name="Braich B."/>
            <person name="Kosarev P."/>
            <person name="Mahmoud A."/>
            <person name="Hajiyev E."/>
            <person name="Babayeva S."/>
            <person name="Izzatullayeva V."/>
            <person name="Mammadov A."/>
            <person name="Mammadov A."/>
            <person name="Sharifova S."/>
            <person name="Ojaghi J."/>
            <person name="Eynullazada K."/>
            <person name="Bayramov B."/>
            <person name="Abdulazimova A."/>
            <person name="Shahmuradov I."/>
        </authorList>
    </citation>
    <scope>NUCLEOTIDE SEQUENCE [LARGE SCALE GENOMIC DNA]</scope>
    <source>
        <strain evidence="3">cv. AG2017</strain>
        <tissue evidence="2">Leaf</tissue>
    </source>
</reference>
<dbReference type="AlphaFoldDB" id="A0A2I0IAK0"/>
<feature type="domain" description="RNase H type-1" evidence="1">
    <location>
        <begin position="40"/>
        <end position="187"/>
    </location>
</feature>
<sequence length="187" mass="20659">MADLLFISHQVGLPHQIGQPCGKHLPHAGRREHAHWRCPQPGWCKLNVDGSSFGNPGKGGAGGLIRDEGGDWVVGFSAYIGFKTAFKAELYAIKHGLGLLLNYAEGTKVEGVIIESDCLRAVEMINERKDHPGYTSKIAEDREFKYAALGDGQKVSEVQQAIEHDCNLQTPADEFRLSWKDKEKESM</sequence>
<protein>
    <recommendedName>
        <fullName evidence="1">RNase H type-1 domain-containing protein</fullName>
    </recommendedName>
</protein>
<dbReference type="Gene3D" id="3.30.420.10">
    <property type="entry name" value="Ribonuclease H-like superfamily/Ribonuclease H"/>
    <property type="match status" value="1"/>
</dbReference>
<dbReference type="InterPro" id="IPR044730">
    <property type="entry name" value="RNase_H-like_dom_plant"/>
</dbReference>
<dbReference type="PANTHER" id="PTHR47723:SF19">
    <property type="entry name" value="POLYNUCLEOTIDYL TRANSFERASE, RIBONUCLEASE H-LIKE SUPERFAMILY PROTEIN"/>
    <property type="match status" value="1"/>
</dbReference>
<dbReference type="InterPro" id="IPR053151">
    <property type="entry name" value="RNase_H-like"/>
</dbReference>
<comment type="caution">
    <text evidence="2">The sequence shown here is derived from an EMBL/GenBank/DDBJ whole genome shotgun (WGS) entry which is preliminary data.</text>
</comment>
<dbReference type="SUPFAM" id="SSF53098">
    <property type="entry name" value="Ribonuclease H-like"/>
    <property type="match status" value="1"/>
</dbReference>
<evidence type="ECO:0000313" key="3">
    <source>
        <dbReference type="Proteomes" id="UP000233551"/>
    </source>
</evidence>
<dbReference type="GO" id="GO:0003676">
    <property type="term" value="F:nucleic acid binding"/>
    <property type="evidence" value="ECO:0007669"/>
    <property type="project" value="InterPro"/>
</dbReference>
<organism evidence="2 3">
    <name type="scientific">Punica granatum</name>
    <name type="common">Pomegranate</name>
    <dbReference type="NCBI Taxonomy" id="22663"/>
    <lineage>
        <taxon>Eukaryota</taxon>
        <taxon>Viridiplantae</taxon>
        <taxon>Streptophyta</taxon>
        <taxon>Embryophyta</taxon>
        <taxon>Tracheophyta</taxon>
        <taxon>Spermatophyta</taxon>
        <taxon>Magnoliopsida</taxon>
        <taxon>eudicotyledons</taxon>
        <taxon>Gunneridae</taxon>
        <taxon>Pentapetalae</taxon>
        <taxon>rosids</taxon>
        <taxon>malvids</taxon>
        <taxon>Myrtales</taxon>
        <taxon>Lythraceae</taxon>
        <taxon>Punica</taxon>
    </lineage>
</organism>
<keyword evidence="3" id="KW-1185">Reference proteome</keyword>
<dbReference type="PANTHER" id="PTHR47723">
    <property type="entry name" value="OS05G0353850 PROTEIN"/>
    <property type="match status" value="1"/>
</dbReference>
<dbReference type="InterPro" id="IPR002156">
    <property type="entry name" value="RNaseH_domain"/>
</dbReference>
<dbReference type="PROSITE" id="PS50879">
    <property type="entry name" value="RNASE_H_1"/>
    <property type="match status" value="1"/>
</dbReference>